<dbReference type="GO" id="GO:0004843">
    <property type="term" value="F:cysteine-type deubiquitinase activity"/>
    <property type="evidence" value="ECO:0007669"/>
    <property type="project" value="UniProtKB-EC"/>
</dbReference>
<feature type="region of interest" description="Disordered" evidence="10">
    <location>
        <begin position="796"/>
        <end position="856"/>
    </location>
</feature>
<dbReference type="PROSITE" id="PS50235">
    <property type="entry name" value="USP_3"/>
    <property type="match status" value="1"/>
</dbReference>
<dbReference type="InterPro" id="IPR038765">
    <property type="entry name" value="Papain-like_cys_pep_sf"/>
</dbReference>
<dbReference type="InterPro" id="IPR018200">
    <property type="entry name" value="USP_CS"/>
</dbReference>
<dbReference type="eggNOG" id="KOG1863">
    <property type="taxonomic scope" value="Eukaryota"/>
</dbReference>
<feature type="compositionally biased region" description="Basic and acidic residues" evidence="10">
    <location>
        <begin position="485"/>
        <end position="496"/>
    </location>
</feature>
<feature type="compositionally biased region" description="Basic and acidic residues" evidence="10">
    <location>
        <begin position="77"/>
        <end position="94"/>
    </location>
</feature>
<comment type="similarity">
    <text evidence="3">Belongs to the peptidase C19 family.</text>
</comment>
<dbReference type="OrthoDB" id="40688at2759"/>
<reference evidence="12 13" key="1">
    <citation type="journal article" date="2012" name="Genome Biol.">
        <title>Genome and low-iron response of an oceanic diatom adapted to chronic iron limitation.</title>
        <authorList>
            <person name="Lommer M."/>
            <person name="Specht M."/>
            <person name="Roy A.S."/>
            <person name="Kraemer L."/>
            <person name="Andreson R."/>
            <person name="Gutowska M.A."/>
            <person name="Wolf J."/>
            <person name="Bergner S.V."/>
            <person name="Schilhabel M.B."/>
            <person name="Klostermeier U.C."/>
            <person name="Beiko R.G."/>
            <person name="Rosenstiel P."/>
            <person name="Hippler M."/>
            <person name="Laroche J."/>
        </authorList>
    </citation>
    <scope>NUCLEOTIDE SEQUENCE [LARGE SCALE GENOMIC DNA]</scope>
    <source>
        <strain evidence="12 13">CCMP1005</strain>
    </source>
</reference>
<feature type="compositionally biased region" description="Basic and acidic residues" evidence="10">
    <location>
        <begin position="602"/>
        <end position="614"/>
    </location>
</feature>
<dbReference type="PANTHER" id="PTHR24006">
    <property type="entry name" value="UBIQUITIN CARBOXYL-TERMINAL HYDROLASE"/>
    <property type="match status" value="1"/>
</dbReference>
<evidence type="ECO:0000256" key="10">
    <source>
        <dbReference type="SAM" id="MobiDB-lite"/>
    </source>
</evidence>
<feature type="region of interest" description="Disordered" evidence="10">
    <location>
        <begin position="46"/>
        <end position="225"/>
    </location>
</feature>
<keyword evidence="9" id="KW-0539">Nucleus</keyword>
<dbReference type="Proteomes" id="UP000266841">
    <property type="component" value="Unassembled WGS sequence"/>
</dbReference>
<dbReference type="GO" id="GO:0005634">
    <property type="term" value="C:nucleus"/>
    <property type="evidence" value="ECO:0007669"/>
    <property type="project" value="UniProtKB-SubCell"/>
</dbReference>
<dbReference type="GO" id="GO:0006508">
    <property type="term" value="P:proteolysis"/>
    <property type="evidence" value="ECO:0007669"/>
    <property type="project" value="UniProtKB-KW"/>
</dbReference>
<dbReference type="PROSITE" id="PS00972">
    <property type="entry name" value="USP_1"/>
    <property type="match status" value="1"/>
</dbReference>
<dbReference type="PANTHER" id="PTHR24006:SF722">
    <property type="entry name" value="UBIQUITIN CARBOXYL-TERMINAL HYDROLASE 48"/>
    <property type="match status" value="1"/>
</dbReference>
<evidence type="ECO:0000256" key="9">
    <source>
        <dbReference type="ARBA" id="ARBA00023242"/>
    </source>
</evidence>
<feature type="compositionally biased region" description="Basic residues" evidence="10">
    <location>
        <begin position="46"/>
        <end position="65"/>
    </location>
</feature>
<keyword evidence="5" id="KW-0645">Protease</keyword>
<feature type="compositionally biased region" description="Basic and acidic residues" evidence="10">
    <location>
        <begin position="154"/>
        <end position="171"/>
    </location>
</feature>
<feature type="compositionally biased region" description="Basic and acidic residues" evidence="10">
    <location>
        <begin position="719"/>
        <end position="768"/>
    </location>
</feature>
<dbReference type="EC" id="3.4.19.12" evidence="4"/>
<feature type="region of interest" description="Disordered" evidence="10">
    <location>
        <begin position="458"/>
        <end position="775"/>
    </location>
</feature>
<evidence type="ECO:0000256" key="4">
    <source>
        <dbReference type="ARBA" id="ARBA00012759"/>
    </source>
</evidence>
<dbReference type="Gene3D" id="3.90.70.10">
    <property type="entry name" value="Cysteine proteinases"/>
    <property type="match status" value="1"/>
</dbReference>
<gene>
    <name evidence="12" type="ORF">THAOC_04645</name>
</gene>
<organism evidence="12 13">
    <name type="scientific">Thalassiosira oceanica</name>
    <name type="common">Marine diatom</name>
    <dbReference type="NCBI Taxonomy" id="159749"/>
    <lineage>
        <taxon>Eukaryota</taxon>
        <taxon>Sar</taxon>
        <taxon>Stramenopiles</taxon>
        <taxon>Ochrophyta</taxon>
        <taxon>Bacillariophyta</taxon>
        <taxon>Coscinodiscophyceae</taxon>
        <taxon>Thalassiosirophycidae</taxon>
        <taxon>Thalassiosirales</taxon>
        <taxon>Thalassiosiraceae</taxon>
        <taxon>Thalassiosira</taxon>
    </lineage>
</organism>
<dbReference type="InterPro" id="IPR050164">
    <property type="entry name" value="Peptidase_C19"/>
</dbReference>
<feature type="compositionally biased region" description="Basic and acidic residues" evidence="10">
    <location>
        <begin position="1311"/>
        <end position="1324"/>
    </location>
</feature>
<dbReference type="GO" id="GO:0005829">
    <property type="term" value="C:cytosol"/>
    <property type="evidence" value="ECO:0007669"/>
    <property type="project" value="TreeGrafter"/>
</dbReference>
<dbReference type="Pfam" id="PF00443">
    <property type="entry name" value="UCH"/>
    <property type="match status" value="1"/>
</dbReference>
<dbReference type="EMBL" id="AGNL01004260">
    <property type="protein sequence ID" value="EJK73720.1"/>
    <property type="molecule type" value="Genomic_DNA"/>
</dbReference>
<keyword evidence="7" id="KW-0378">Hydrolase</keyword>
<dbReference type="OMA" id="CAPANEI"/>
<feature type="region of interest" description="Disordered" evidence="10">
    <location>
        <begin position="1155"/>
        <end position="1179"/>
    </location>
</feature>
<name>K0T843_THAOC</name>
<feature type="compositionally biased region" description="Pro residues" evidence="10">
    <location>
        <begin position="463"/>
        <end position="475"/>
    </location>
</feature>
<feature type="compositionally biased region" description="Basic and acidic residues" evidence="10">
    <location>
        <begin position="815"/>
        <end position="830"/>
    </location>
</feature>
<feature type="region of interest" description="Disordered" evidence="10">
    <location>
        <begin position="1309"/>
        <end position="1346"/>
    </location>
</feature>
<evidence type="ECO:0000256" key="3">
    <source>
        <dbReference type="ARBA" id="ARBA00009085"/>
    </source>
</evidence>
<evidence type="ECO:0000256" key="2">
    <source>
        <dbReference type="ARBA" id="ARBA00004123"/>
    </source>
</evidence>
<comment type="catalytic activity">
    <reaction evidence="1">
        <text>Thiol-dependent hydrolysis of ester, thioester, amide, peptide and isopeptide bonds formed by the C-terminal Gly of ubiquitin (a 76-residue protein attached to proteins as an intracellular targeting signal).</text>
        <dbReference type="EC" id="3.4.19.12"/>
    </reaction>
</comment>
<evidence type="ECO:0000256" key="5">
    <source>
        <dbReference type="ARBA" id="ARBA00022670"/>
    </source>
</evidence>
<protein>
    <recommendedName>
        <fullName evidence="4">ubiquitinyl hydrolase 1</fullName>
        <ecNumber evidence="4">3.4.19.12</ecNumber>
    </recommendedName>
</protein>
<dbReference type="SUPFAM" id="SSF54001">
    <property type="entry name" value="Cysteine proteinases"/>
    <property type="match status" value="1"/>
</dbReference>
<feature type="compositionally biased region" description="Basic residues" evidence="10">
    <location>
        <begin position="572"/>
        <end position="589"/>
    </location>
</feature>
<keyword evidence="6" id="KW-0833">Ubl conjugation pathway</keyword>
<comment type="subcellular location">
    <subcellularLocation>
        <location evidence="2">Nucleus</location>
    </subcellularLocation>
</comment>
<accession>K0T843</accession>
<sequence>RGGEVVSLDGEEDEEDGRGRGVYAVLTGCPTVDAWTLGRWDAHCRLAKKQKGGKKKKKGAKRRKKSDPPDGGEGGEDGGRGGRDEADPRREGRWGHRGAPPVRLQPSLPREPGGGRGRVHEVRREGPPRGPPGETGRGRPDGGGGKGGRRWRHRAEDTGVPRGGDAGRDGGRAVSHVGGRRRDGPRDPVPSLPPSLPPGRTVPPAGQRRQFAEPLRRRRRRPLRPPGLLNLGATCYLNSQLQCLAHNPGFVSGLLAGGGRVKGTNADGGIAADDADAGADRMDLVIGRMRDVLGEMAAGPDSLVCTSGFARSLRLEEDEMQDPNEFSRLLFDRMSESFARGAARRGGEGAGRLEGLLPSLFGGTLEYITRCLECGFESVRGEDFNDLSVPIAGLREAEGGEGGGGTCAGGPGGGLPVPLFQLQQEVQRREGDGVLEESSDIQHPAGALRLRQGDGLEAEAVRPSPPPPDPAPPLPRLRRHLRTLRRPEPPRHDAARRTLRRRGHGLDHGGLVGVQRRVRDEDAGRTVGELRPGRGRRRRGRRQGRCQGKLERVQPLLRRAGVPGEAGQGGPRGRRRLFVRRGSGRHRLQAGRALQGGAGGGEADRLPQEGDRRPSAAPGPPRPLPRRGAGLGRRDLPPPRPVVLGRPRGPLRGHEADRRAPPAQEPARVPGPRRHRPPRRAAGQGGPRRGVPGARKCAPRGVQDVPPGRGGAVPRRHRGDYERRVQDRDGRGELGARGRLPARDGEEARAARGDGRRQRRPSRGERAGQDALFGGRRGLVRRGAIVGDGLQEIRQEEADRAPAPAAEEVGGDDAADGRGGHRLPRPERDLSRRRRTVRRGQAGGQAGFRPGRLHADLEDHMYSPKEEGRTGNCELCFAERNAITLFPKKMETWVQKVGDCDDLVDILGRSDRRYPVGLGESPGRGDASEAEDEDEIFIVHHLDVQRWRDVHQAVGTFATSKRKPASLRKELIGLLFEPSSADCGSLRWKFRSLKSRHGELLGNSKFLGLAPYSQEQGPNKFLESLAESNVELLSKSEFKSMKRTLTALDRSIHGTENVPWSEDDPPVLVVQEGTISKFRLPQMSGDLDDLVVFGDERIEDGVLLPKATANKKPSEKKPPKPEGPICRVVVHEIEDEECFDVEVAASQIALYLESNDSSETVQTTSTGRPRRTRSAKTGKGLGGFPVREYELALDANLSHLRLLIHQGNSKPLFNQRLFLLPASVGLDAVELDRGAANSKTMYETVPGIACNPEMDVHSYHTLRLILVHGNSDDGAKKGRRRAKMTDEEKSLEQAMMATLMETACQGWKDSSNAKKNKEPRRQERGFQGTVLQSPGPMNRSTSSDTEIVKVTEINEDGTSRVLMANQNPPADDIKKIAGTHAEDEDSNPLLNPLDRSSRSSSSSDSDDVEVVAERNLGASSKDSLANRNCPAGVIPNGVPPSINTNPQQINMLLWGLVYGVDVWNFINRSRIVDQLLAHQLEESKRCRPRCRKCGHEYSTPKWKDFHQWLPSKEEWTGRPQDRCLVKSEKVADSCTVPVLQRVDGFPLPKDVRFPSRK</sequence>
<comment type="caution">
    <text evidence="12">The sequence shown here is derived from an EMBL/GenBank/DDBJ whole genome shotgun (WGS) entry which is preliminary data.</text>
</comment>
<evidence type="ECO:0000256" key="1">
    <source>
        <dbReference type="ARBA" id="ARBA00000707"/>
    </source>
</evidence>
<dbReference type="InterPro" id="IPR028889">
    <property type="entry name" value="USP"/>
</dbReference>
<evidence type="ECO:0000313" key="13">
    <source>
        <dbReference type="Proteomes" id="UP000266841"/>
    </source>
</evidence>
<evidence type="ECO:0000259" key="11">
    <source>
        <dbReference type="PROSITE" id="PS50235"/>
    </source>
</evidence>
<feature type="domain" description="USP" evidence="11">
    <location>
        <begin position="226"/>
        <end position="391"/>
    </location>
</feature>
<feature type="non-terminal residue" evidence="12">
    <location>
        <position position="1"/>
    </location>
</feature>
<feature type="compositionally biased region" description="Pro residues" evidence="10">
    <location>
        <begin position="187"/>
        <end position="201"/>
    </location>
</feature>
<evidence type="ECO:0000256" key="8">
    <source>
        <dbReference type="ARBA" id="ARBA00022807"/>
    </source>
</evidence>
<feature type="region of interest" description="Disordered" evidence="10">
    <location>
        <begin position="1380"/>
        <end position="1409"/>
    </location>
</feature>
<keyword evidence="13" id="KW-1185">Reference proteome</keyword>
<evidence type="ECO:0000313" key="12">
    <source>
        <dbReference type="EMBL" id="EJK73720.1"/>
    </source>
</evidence>
<dbReference type="InterPro" id="IPR001394">
    <property type="entry name" value="Peptidase_C19_UCH"/>
</dbReference>
<feature type="compositionally biased region" description="Basic residues" evidence="10">
    <location>
        <begin position="533"/>
        <end position="544"/>
    </location>
</feature>
<proteinExistence type="inferred from homology"/>
<keyword evidence="8" id="KW-0788">Thiol protease</keyword>
<evidence type="ECO:0000256" key="7">
    <source>
        <dbReference type="ARBA" id="ARBA00022801"/>
    </source>
</evidence>
<dbReference type="GO" id="GO:0016579">
    <property type="term" value="P:protein deubiquitination"/>
    <property type="evidence" value="ECO:0007669"/>
    <property type="project" value="InterPro"/>
</dbReference>
<feature type="compositionally biased region" description="Basic and acidic residues" evidence="10">
    <location>
        <begin position="118"/>
        <end position="127"/>
    </location>
</feature>
<evidence type="ECO:0000256" key="6">
    <source>
        <dbReference type="ARBA" id="ARBA00022786"/>
    </source>
</evidence>